<keyword evidence="9 12" id="KW-0472">Membrane</keyword>
<dbReference type="SUPFAM" id="SSF144083">
    <property type="entry name" value="Magnesium transport protein CorA, transmembrane region"/>
    <property type="match status" value="1"/>
</dbReference>
<keyword evidence="8" id="KW-0406">Ion transport</keyword>
<dbReference type="GO" id="GO:0005886">
    <property type="term" value="C:plasma membrane"/>
    <property type="evidence" value="ECO:0007669"/>
    <property type="project" value="UniProtKB-SubCell"/>
</dbReference>
<feature type="transmembrane region" description="Helical" evidence="12">
    <location>
        <begin position="243"/>
        <end position="263"/>
    </location>
</feature>
<evidence type="ECO:0000256" key="8">
    <source>
        <dbReference type="ARBA" id="ARBA00023065"/>
    </source>
</evidence>
<accession>C0INK4</accession>
<dbReference type="InterPro" id="IPR002523">
    <property type="entry name" value="MgTranspt_CorA/ZnTranspt_ZntB"/>
</dbReference>
<dbReference type="GO" id="GO:0015087">
    <property type="term" value="F:cobalt ion transmembrane transporter activity"/>
    <property type="evidence" value="ECO:0007669"/>
    <property type="project" value="TreeGrafter"/>
</dbReference>
<evidence type="ECO:0000256" key="10">
    <source>
        <dbReference type="ARBA" id="ARBA00034269"/>
    </source>
</evidence>
<evidence type="ECO:0000256" key="2">
    <source>
        <dbReference type="ARBA" id="ARBA00009765"/>
    </source>
</evidence>
<keyword evidence="4" id="KW-1003">Cell membrane</keyword>
<name>C0INK4_9BACT</name>
<comment type="catalytic activity">
    <reaction evidence="10">
        <text>Mg(2+)(in) = Mg(2+)(out)</text>
        <dbReference type="Rhea" id="RHEA:29827"/>
        <dbReference type="ChEBI" id="CHEBI:18420"/>
    </reaction>
</comment>
<dbReference type="Gene3D" id="1.20.58.340">
    <property type="entry name" value="Magnesium transport protein CorA, transmembrane region"/>
    <property type="match status" value="2"/>
</dbReference>
<keyword evidence="6" id="KW-0460">Magnesium</keyword>
<dbReference type="Pfam" id="PF01544">
    <property type="entry name" value="CorA"/>
    <property type="match status" value="1"/>
</dbReference>
<reference evidence="13" key="1">
    <citation type="journal article" date="2009" name="ISME J.">
        <title>Functional metagenomics reveals diverse beta-lactamases in a remote Alaskan soil.</title>
        <authorList>
            <person name="Allen H.K."/>
            <person name="Moe L.A."/>
            <person name="Rodbumrer J."/>
            <person name="Gaarder A."/>
            <person name="Handelsman J."/>
        </authorList>
    </citation>
    <scope>NUCLEOTIDE SEQUENCE</scope>
</reference>
<comment type="similarity">
    <text evidence="2">Belongs to the CorA metal ion transporter (MIT) (TC 1.A.35) family.</text>
</comment>
<organism evidence="13">
    <name type="scientific">uncultured bacterium BLR17</name>
    <dbReference type="NCBI Taxonomy" id="506517"/>
    <lineage>
        <taxon>Bacteria</taxon>
        <taxon>environmental samples</taxon>
    </lineage>
</organism>
<protein>
    <submittedName>
        <fullName evidence="13">Magnesium and cobalt transport protein</fullName>
    </submittedName>
</protein>
<sequence length="301" mass="35106">MIKNHTAGKGCSYEWLDIVNPQPGELEQVAREHNLHEASVNDCLQPGHLPKYERLKNYTFVILRVYSEDERNNKADNVQEITNKIAIFLSDSFIITIHRNSLPVLDQISTQFLNELECQLPQHVFIEIVMASLHTYDAPGHLLTQSMEHYESQVFLTDRNVSLLKGLYFIKRKINIIRRLLLLTQDIVDKIDAPDKTNAYTRDVRDLLVKQKTLYDVLYENANNLLNIYFSVSSQRTDKTMRVLTIFSVFFMPLTFIVGVYGMNFKFMPELNWQYGYPAAMGLMGVTVIGIFIWFRRNKWL</sequence>
<keyword evidence="7 12" id="KW-1133">Transmembrane helix</keyword>
<evidence type="ECO:0000313" key="13">
    <source>
        <dbReference type="EMBL" id="ACN58890.1"/>
    </source>
</evidence>
<dbReference type="FunFam" id="1.20.58.340:FF:000004">
    <property type="entry name" value="Magnesium transport protein CorA"/>
    <property type="match status" value="1"/>
</dbReference>
<evidence type="ECO:0000256" key="6">
    <source>
        <dbReference type="ARBA" id="ARBA00022842"/>
    </source>
</evidence>
<evidence type="ECO:0000256" key="1">
    <source>
        <dbReference type="ARBA" id="ARBA00004651"/>
    </source>
</evidence>
<dbReference type="GO" id="GO:0050897">
    <property type="term" value="F:cobalt ion binding"/>
    <property type="evidence" value="ECO:0007669"/>
    <property type="project" value="TreeGrafter"/>
</dbReference>
<dbReference type="InterPro" id="IPR045861">
    <property type="entry name" value="CorA_cytoplasmic_dom"/>
</dbReference>
<evidence type="ECO:0000256" key="5">
    <source>
        <dbReference type="ARBA" id="ARBA00022692"/>
    </source>
</evidence>
<keyword evidence="5 12" id="KW-0812">Transmembrane</keyword>
<evidence type="ECO:0000256" key="7">
    <source>
        <dbReference type="ARBA" id="ARBA00022989"/>
    </source>
</evidence>
<dbReference type="GO" id="GO:0015095">
    <property type="term" value="F:magnesium ion transmembrane transporter activity"/>
    <property type="evidence" value="ECO:0007669"/>
    <property type="project" value="TreeGrafter"/>
</dbReference>
<gene>
    <name evidence="13" type="ORF">AKSOIL_0275</name>
</gene>
<dbReference type="PANTHER" id="PTHR46494">
    <property type="entry name" value="CORA FAMILY METAL ION TRANSPORTER (EUROFUNG)"/>
    <property type="match status" value="1"/>
</dbReference>
<evidence type="ECO:0000256" key="3">
    <source>
        <dbReference type="ARBA" id="ARBA00022448"/>
    </source>
</evidence>
<comment type="function">
    <text evidence="11">Mediates influx of magnesium ions. Alternates between open and closed states. Activated by low cytoplasmic Mg(2+) levels. Inactive when cytoplasmic Mg(2+) levels are high.</text>
</comment>
<keyword evidence="3" id="KW-0813">Transport</keyword>
<proteinExistence type="inferred from homology"/>
<dbReference type="CDD" id="cd12832">
    <property type="entry name" value="TmCorA-like_u3"/>
    <property type="match status" value="1"/>
</dbReference>
<evidence type="ECO:0000256" key="12">
    <source>
        <dbReference type="SAM" id="Phobius"/>
    </source>
</evidence>
<dbReference type="Gene3D" id="3.30.460.20">
    <property type="entry name" value="CorA soluble domain-like"/>
    <property type="match status" value="1"/>
</dbReference>
<dbReference type="InterPro" id="IPR045863">
    <property type="entry name" value="CorA_TM1_TM2"/>
</dbReference>
<feature type="transmembrane region" description="Helical" evidence="12">
    <location>
        <begin position="275"/>
        <end position="295"/>
    </location>
</feature>
<dbReference type="GO" id="GO:0000287">
    <property type="term" value="F:magnesium ion binding"/>
    <property type="evidence" value="ECO:0007669"/>
    <property type="project" value="TreeGrafter"/>
</dbReference>
<dbReference type="AlphaFoldDB" id="C0INK4"/>
<evidence type="ECO:0000256" key="4">
    <source>
        <dbReference type="ARBA" id="ARBA00022475"/>
    </source>
</evidence>
<evidence type="ECO:0000256" key="11">
    <source>
        <dbReference type="ARBA" id="ARBA00045497"/>
    </source>
</evidence>
<dbReference type="EMBL" id="EU408354">
    <property type="protein sequence ID" value="ACN58890.1"/>
    <property type="molecule type" value="Genomic_DNA"/>
</dbReference>
<comment type="subcellular location">
    <subcellularLocation>
        <location evidence="1">Cell membrane</location>
        <topology evidence="1">Multi-pass membrane protein</topology>
    </subcellularLocation>
</comment>
<dbReference type="PANTHER" id="PTHR46494:SF1">
    <property type="entry name" value="CORA FAMILY METAL ION TRANSPORTER (EUROFUNG)"/>
    <property type="match status" value="1"/>
</dbReference>
<dbReference type="SUPFAM" id="SSF143865">
    <property type="entry name" value="CorA soluble domain-like"/>
    <property type="match status" value="1"/>
</dbReference>
<evidence type="ECO:0000256" key="9">
    <source>
        <dbReference type="ARBA" id="ARBA00023136"/>
    </source>
</evidence>